<dbReference type="InterPro" id="IPR032675">
    <property type="entry name" value="LRR_dom_sf"/>
</dbReference>
<protein>
    <recommendedName>
        <fullName evidence="2">F-box/LRR-repeat protein 15-like leucin rich repeat domain-containing protein</fullName>
    </recommendedName>
</protein>
<dbReference type="InterPro" id="IPR057207">
    <property type="entry name" value="FBXL15_LRR"/>
</dbReference>
<sequence length="271" mass="30345">MSTMYKQDPEPYVDWGHLPLNILAEVKSALDASQAVSITLTSARLVNRHWNRWATDEVMFMNLSRDSHLNSRMDAIVKRFTRLQALSLRRCTDDMGPGLRALKELRHLWRMEFKYCEMTDAALADVGCLTSLKTLALTGCWGITCQGLESVSRLPSLTHLDLRGSEKVTDRGLRALCRLKNLTSLGLRGCGWSAECGLITDEGLAHVTSLASLARLDLCWCGEITDEGMSQVAELKSLAQLSLHGCRKVTDRGIERVRQSVLPRRLSTGWR</sequence>
<name>A0A8S1JAM5_9CHLO</name>
<evidence type="ECO:0000313" key="4">
    <source>
        <dbReference type="Proteomes" id="UP000708148"/>
    </source>
</evidence>
<dbReference type="SMART" id="SM00367">
    <property type="entry name" value="LRR_CC"/>
    <property type="match status" value="4"/>
</dbReference>
<dbReference type="SUPFAM" id="SSF81383">
    <property type="entry name" value="F-box domain"/>
    <property type="match status" value="1"/>
</dbReference>
<gene>
    <name evidence="3" type="ORF">OSTQU699_LOCUS7811</name>
</gene>
<dbReference type="Pfam" id="PF25372">
    <property type="entry name" value="DUF7885"/>
    <property type="match status" value="2"/>
</dbReference>
<comment type="subcellular location">
    <subcellularLocation>
        <location evidence="1">Cytoplasm</location>
        <location evidence="1">Cytoskeleton</location>
        <location evidence="1">Cilium axoneme</location>
    </subcellularLocation>
</comment>
<dbReference type="PANTHER" id="PTHR13318">
    <property type="entry name" value="PARTNER OF PAIRED, ISOFORM B-RELATED"/>
    <property type="match status" value="1"/>
</dbReference>
<dbReference type="Gene3D" id="3.80.10.10">
    <property type="entry name" value="Ribonuclease Inhibitor"/>
    <property type="match status" value="2"/>
</dbReference>
<dbReference type="GO" id="GO:0005930">
    <property type="term" value="C:axoneme"/>
    <property type="evidence" value="ECO:0007669"/>
    <property type="project" value="UniProtKB-SubCell"/>
</dbReference>
<dbReference type="PANTHER" id="PTHR13318:SF190">
    <property type="entry name" value="PARTNER OF PAIRED, ISOFORM B"/>
    <property type="match status" value="1"/>
</dbReference>
<evidence type="ECO:0000256" key="1">
    <source>
        <dbReference type="ARBA" id="ARBA00004430"/>
    </source>
</evidence>
<dbReference type="GO" id="GO:0031146">
    <property type="term" value="P:SCF-dependent proteasomal ubiquitin-dependent protein catabolic process"/>
    <property type="evidence" value="ECO:0007669"/>
    <property type="project" value="TreeGrafter"/>
</dbReference>
<evidence type="ECO:0000313" key="3">
    <source>
        <dbReference type="EMBL" id="CAD7702454.1"/>
    </source>
</evidence>
<organism evidence="3 4">
    <name type="scientific">Ostreobium quekettii</name>
    <dbReference type="NCBI Taxonomy" id="121088"/>
    <lineage>
        <taxon>Eukaryota</taxon>
        <taxon>Viridiplantae</taxon>
        <taxon>Chlorophyta</taxon>
        <taxon>core chlorophytes</taxon>
        <taxon>Ulvophyceae</taxon>
        <taxon>TCBD clade</taxon>
        <taxon>Bryopsidales</taxon>
        <taxon>Ostreobineae</taxon>
        <taxon>Ostreobiaceae</taxon>
        <taxon>Ostreobium</taxon>
    </lineage>
</organism>
<dbReference type="Proteomes" id="UP000708148">
    <property type="component" value="Unassembled WGS sequence"/>
</dbReference>
<dbReference type="GO" id="GO:0019005">
    <property type="term" value="C:SCF ubiquitin ligase complex"/>
    <property type="evidence" value="ECO:0007669"/>
    <property type="project" value="TreeGrafter"/>
</dbReference>
<comment type="caution">
    <text evidence="3">The sequence shown here is derived from an EMBL/GenBank/DDBJ whole genome shotgun (WGS) entry which is preliminary data.</text>
</comment>
<accession>A0A8S1JAM5</accession>
<proteinExistence type="predicted"/>
<dbReference type="SUPFAM" id="SSF52047">
    <property type="entry name" value="RNI-like"/>
    <property type="match status" value="1"/>
</dbReference>
<reference evidence="3" key="1">
    <citation type="submission" date="2020-12" db="EMBL/GenBank/DDBJ databases">
        <authorList>
            <person name="Iha C."/>
        </authorList>
    </citation>
    <scope>NUCLEOTIDE SEQUENCE</scope>
</reference>
<dbReference type="InterPro" id="IPR006553">
    <property type="entry name" value="Leu-rich_rpt_Cys-con_subtyp"/>
</dbReference>
<evidence type="ECO:0000259" key="2">
    <source>
        <dbReference type="Pfam" id="PF25372"/>
    </source>
</evidence>
<feature type="domain" description="F-box/LRR-repeat protein 15-like leucin rich repeat" evidence="2">
    <location>
        <begin position="195"/>
        <end position="256"/>
    </location>
</feature>
<dbReference type="OrthoDB" id="544129at2759"/>
<dbReference type="InterPro" id="IPR036047">
    <property type="entry name" value="F-box-like_dom_sf"/>
</dbReference>
<dbReference type="AlphaFoldDB" id="A0A8S1JAM5"/>
<feature type="domain" description="F-box/LRR-repeat protein 15-like leucin rich repeat" evidence="2">
    <location>
        <begin position="122"/>
        <end position="191"/>
    </location>
</feature>
<keyword evidence="4" id="KW-1185">Reference proteome</keyword>
<dbReference type="EMBL" id="CAJHUC010001837">
    <property type="protein sequence ID" value="CAD7702454.1"/>
    <property type="molecule type" value="Genomic_DNA"/>
</dbReference>